<dbReference type="EMBL" id="GBXM01057607">
    <property type="protein sequence ID" value="JAH50970.1"/>
    <property type="molecule type" value="Transcribed_RNA"/>
</dbReference>
<name>A0A0E9TDJ3_ANGAN</name>
<sequence length="10" mass="1263">MRNNVFQLKN</sequence>
<reference evidence="1" key="2">
    <citation type="journal article" date="2015" name="Fish Shellfish Immunol.">
        <title>Early steps in the European eel (Anguilla anguilla)-Vibrio vulnificus interaction in the gills: Role of the RtxA13 toxin.</title>
        <authorList>
            <person name="Callol A."/>
            <person name="Pajuelo D."/>
            <person name="Ebbesson L."/>
            <person name="Teles M."/>
            <person name="MacKenzie S."/>
            <person name="Amaro C."/>
        </authorList>
    </citation>
    <scope>NUCLEOTIDE SEQUENCE</scope>
</reference>
<dbReference type="EMBL" id="GBXM01046009">
    <property type="protein sequence ID" value="JAH62568.1"/>
    <property type="molecule type" value="Transcribed_RNA"/>
</dbReference>
<reference evidence="1" key="1">
    <citation type="submission" date="2014-11" db="EMBL/GenBank/DDBJ databases">
        <authorList>
            <person name="Amaro Gonzalez C."/>
        </authorList>
    </citation>
    <scope>NUCLEOTIDE SEQUENCE</scope>
</reference>
<organism evidence="1">
    <name type="scientific">Anguilla anguilla</name>
    <name type="common">European freshwater eel</name>
    <name type="synonym">Muraena anguilla</name>
    <dbReference type="NCBI Taxonomy" id="7936"/>
    <lineage>
        <taxon>Eukaryota</taxon>
        <taxon>Metazoa</taxon>
        <taxon>Chordata</taxon>
        <taxon>Craniata</taxon>
        <taxon>Vertebrata</taxon>
        <taxon>Euteleostomi</taxon>
        <taxon>Actinopterygii</taxon>
        <taxon>Neopterygii</taxon>
        <taxon>Teleostei</taxon>
        <taxon>Anguilliformes</taxon>
        <taxon>Anguillidae</taxon>
        <taxon>Anguilla</taxon>
    </lineage>
</organism>
<protein>
    <submittedName>
        <fullName evidence="1">Uncharacterized protein</fullName>
    </submittedName>
</protein>
<accession>A0A0E9TDJ3</accession>
<evidence type="ECO:0000313" key="1">
    <source>
        <dbReference type="EMBL" id="JAH50970.1"/>
    </source>
</evidence>
<proteinExistence type="predicted"/>